<dbReference type="InterPro" id="IPR000555">
    <property type="entry name" value="JAMM/MPN+_dom"/>
</dbReference>
<dbReference type="InterPro" id="IPR051929">
    <property type="entry name" value="VirAsm_ModProt"/>
</dbReference>
<keyword evidence="5" id="KW-0482">Metalloprotease</keyword>
<dbReference type="GO" id="GO:0006508">
    <property type="term" value="P:proteolysis"/>
    <property type="evidence" value="ECO:0007669"/>
    <property type="project" value="UniProtKB-KW"/>
</dbReference>
<organism evidence="7 8">
    <name type="scientific">Caldiarchaeum subterraneum</name>
    <dbReference type="NCBI Taxonomy" id="311458"/>
    <lineage>
        <taxon>Archaea</taxon>
        <taxon>Nitrososphaerota</taxon>
        <taxon>Candidatus Caldarchaeales</taxon>
        <taxon>Candidatus Caldarchaeaceae</taxon>
        <taxon>Candidatus Caldarchaeum</taxon>
    </lineage>
</organism>
<dbReference type="PANTHER" id="PTHR34858">
    <property type="entry name" value="CYSO-CYSTEINE PEPTIDASE"/>
    <property type="match status" value="1"/>
</dbReference>
<keyword evidence="2" id="KW-0479">Metal-binding</keyword>
<evidence type="ECO:0000256" key="2">
    <source>
        <dbReference type="ARBA" id="ARBA00022723"/>
    </source>
</evidence>
<dbReference type="InterPro" id="IPR037518">
    <property type="entry name" value="MPN"/>
</dbReference>
<comment type="caution">
    <text evidence="7">The sequence shown here is derived from an EMBL/GenBank/DDBJ whole genome shotgun (WGS) entry which is preliminary data.</text>
</comment>
<protein>
    <submittedName>
        <fullName evidence="7">M67 family peptidase</fullName>
    </submittedName>
</protein>
<dbReference type="InterPro" id="IPR028090">
    <property type="entry name" value="JAB_dom_prok"/>
</dbReference>
<sequence length="144" mass="17103">MKRLRLGREVLDRMLRHCIESYPYECCGLMLGYEKEDGKYVVDVVKVRNVHEGDKRVRYRIDPMEYYEVEKQAEARGLQVVGIYHSHPNVPARPSQYDLSYSFPWYSYLIISVSGDRVNEYRAWVRDDSSENPRFVEQSVEVNE</sequence>
<dbReference type="CDD" id="cd08070">
    <property type="entry name" value="MPN_like"/>
    <property type="match status" value="1"/>
</dbReference>
<evidence type="ECO:0000313" key="7">
    <source>
        <dbReference type="EMBL" id="HIQ29956.1"/>
    </source>
</evidence>
<dbReference type="PROSITE" id="PS50249">
    <property type="entry name" value="MPN"/>
    <property type="match status" value="1"/>
</dbReference>
<keyword evidence="4" id="KW-0862">Zinc</keyword>
<dbReference type="Pfam" id="PF14464">
    <property type="entry name" value="Prok-JAB"/>
    <property type="match status" value="1"/>
</dbReference>
<gene>
    <name evidence="7" type="ORF">EYH45_05265</name>
</gene>
<name>A0A832ZZ10_CALS0</name>
<dbReference type="SUPFAM" id="SSF102712">
    <property type="entry name" value="JAB1/MPN domain"/>
    <property type="match status" value="1"/>
</dbReference>
<evidence type="ECO:0000256" key="5">
    <source>
        <dbReference type="ARBA" id="ARBA00023049"/>
    </source>
</evidence>
<evidence type="ECO:0000256" key="1">
    <source>
        <dbReference type="ARBA" id="ARBA00022670"/>
    </source>
</evidence>
<dbReference type="EMBL" id="DQVM01000102">
    <property type="protein sequence ID" value="HIQ29956.1"/>
    <property type="molecule type" value="Genomic_DNA"/>
</dbReference>
<accession>A0A832ZZ10</accession>
<dbReference type="PANTHER" id="PTHR34858:SF1">
    <property type="entry name" value="CYSO-CYSTEINE PEPTIDASE"/>
    <property type="match status" value="1"/>
</dbReference>
<feature type="domain" description="MPN" evidence="6">
    <location>
        <begin position="4"/>
        <end position="139"/>
    </location>
</feature>
<proteinExistence type="predicted"/>
<keyword evidence="3" id="KW-0378">Hydrolase</keyword>
<dbReference type="FunFam" id="3.40.140.10:FF:000085">
    <property type="entry name" value="Mov34/MPN/PAD-1 family protein"/>
    <property type="match status" value="1"/>
</dbReference>
<evidence type="ECO:0000256" key="3">
    <source>
        <dbReference type="ARBA" id="ARBA00022801"/>
    </source>
</evidence>
<dbReference type="Gene3D" id="3.40.140.10">
    <property type="entry name" value="Cytidine Deaminase, domain 2"/>
    <property type="match status" value="1"/>
</dbReference>
<dbReference type="AlphaFoldDB" id="A0A832ZZ10"/>
<evidence type="ECO:0000259" key="6">
    <source>
        <dbReference type="PROSITE" id="PS50249"/>
    </source>
</evidence>
<dbReference type="GO" id="GO:0008235">
    <property type="term" value="F:metalloexopeptidase activity"/>
    <property type="evidence" value="ECO:0007669"/>
    <property type="project" value="TreeGrafter"/>
</dbReference>
<keyword evidence="1" id="KW-0645">Protease</keyword>
<dbReference type="Proteomes" id="UP000608579">
    <property type="component" value="Unassembled WGS sequence"/>
</dbReference>
<reference evidence="7" key="1">
    <citation type="journal article" date="2020" name="ISME J.">
        <title>Gammaproteobacteria mediating utilization of methyl-, sulfur- and petroleum organic compounds in deep ocean hydrothermal plumes.</title>
        <authorList>
            <person name="Zhou Z."/>
            <person name="Liu Y."/>
            <person name="Pan J."/>
            <person name="Cron B.R."/>
            <person name="Toner B.M."/>
            <person name="Anantharaman K."/>
            <person name="Breier J.A."/>
            <person name="Dick G.J."/>
            <person name="Li M."/>
        </authorList>
    </citation>
    <scope>NUCLEOTIDE SEQUENCE</scope>
    <source>
        <strain evidence="7">SZUA-1515</strain>
    </source>
</reference>
<evidence type="ECO:0000313" key="8">
    <source>
        <dbReference type="Proteomes" id="UP000608579"/>
    </source>
</evidence>
<evidence type="ECO:0000256" key="4">
    <source>
        <dbReference type="ARBA" id="ARBA00022833"/>
    </source>
</evidence>
<dbReference type="SMART" id="SM00232">
    <property type="entry name" value="JAB_MPN"/>
    <property type="match status" value="1"/>
</dbReference>
<dbReference type="GO" id="GO:0008270">
    <property type="term" value="F:zinc ion binding"/>
    <property type="evidence" value="ECO:0007669"/>
    <property type="project" value="TreeGrafter"/>
</dbReference>